<evidence type="ECO:0000313" key="3">
    <source>
        <dbReference type="Proteomes" id="UP000576082"/>
    </source>
</evidence>
<reference evidence="2 3" key="1">
    <citation type="submission" date="2020-04" db="EMBL/GenBank/DDBJ databases">
        <title>Flammeovirga sp. SR4, a novel species isolated from seawater.</title>
        <authorList>
            <person name="Wang X."/>
        </authorList>
    </citation>
    <scope>NUCLEOTIDE SEQUENCE [LARGE SCALE GENOMIC DNA]</scope>
    <source>
        <strain evidence="2 3">ATCC 23126</strain>
    </source>
</reference>
<keyword evidence="1" id="KW-0472">Membrane</keyword>
<feature type="transmembrane region" description="Helical" evidence="1">
    <location>
        <begin position="6"/>
        <end position="22"/>
    </location>
</feature>
<keyword evidence="3" id="KW-1185">Reference proteome</keyword>
<gene>
    <name evidence="2" type="ORF">HHU12_28920</name>
</gene>
<keyword evidence="1" id="KW-1133">Transmembrane helix</keyword>
<dbReference type="Proteomes" id="UP000576082">
    <property type="component" value="Unassembled WGS sequence"/>
</dbReference>
<sequence>MKLKVILNNLLPLFFWIFVLIIKELNPGFPINRGFCHGAIIGAIIYTVLYPRKYLTNVILERQHLTLEWTTTFFKQKSQVFEIAEVRFQFKKRNYIFKASDQILLDGDFGQLKFYLINQKLKEKVKEILPQFKKNL</sequence>
<accession>A0A7X9S0Q7</accession>
<evidence type="ECO:0000313" key="2">
    <source>
        <dbReference type="EMBL" id="NME72022.1"/>
    </source>
</evidence>
<proteinExistence type="predicted"/>
<evidence type="ECO:0000256" key="1">
    <source>
        <dbReference type="SAM" id="Phobius"/>
    </source>
</evidence>
<dbReference type="RefSeq" id="WP_169660220.1">
    <property type="nucleotide sequence ID" value="NZ_JABANE010000128.1"/>
</dbReference>
<protein>
    <submittedName>
        <fullName evidence="2">Uncharacterized protein</fullName>
    </submittedName>
</protein>
<dbReference type="AlphaFoldDB" id="A0A7X9S0Q7"/>
<keyword evidence="1" id="KW-0812">Transmembrane</keyword>
<comment type="caution">
    <text evidence="2">The sequence shown here is derived from an EMBL/GenBank/DDBJ whole genome shotgun (WGS) entry which is preliminary data.</text>
</comment>
<feature type="transmembrane region" description="Helical" evidence="1">
    <location>
        <begin position="34"/>
        <end position="51"/>
    </location>
</feature>
<name>A0A7X9S0Q7_9BACT</name>
<dbReference type="EMBL" id="JABANE010000128">
    <property type="protein sequence ID" value="NME72022.1"/>
    <property type="molecule type" value="Genomic_DNA"/>
</dbReference>
<organism evidence="2 3">
    <name type="scientific">Flammeovirga aprica JL-4</name>
    <dbReference type="NCBI Taxonomy" id="694437"/>
    <lineage>
        <taxon>Bacteria</taxon>
        <taxon>Pseudomonadati</taxon>
        <taxon>Bacteroidota</taxon>
        <taxon>Cytophagia</taxon>
        <taxon>Cytophagales</taxon>
        <taxon>Flammeovirgaceae</taxon>
        <taxon>Flammeovirga</taxon>
    </lineage>
</organism>